<evidence type="ECO:0000256" key="4">
    <source>
        <dbReference type="ARBA" id="ARBA00022679"/>
    </source>
</evidence>
<dbReference type="InterPro" id="IPR016143">
    <property type="entry name" value="Citrate_synth-like_sm_a-sub"/>
</dbReference>
<keyword evidence="6" id="KW-1185">Reference proteome</keyword>
<dbReference type="UniPathway" id="UPA00223">
    <property type="reaction ID" value="UER00717"/>
</dbReference>
<accession>A0A6L5QLX3</accession>
<dbReference type="InterPro" id="IPR016142">
    <property type="entry name" value="Citrate_synth-like_lrg_a-sub"/>
</dbReference>
<name>A0A6L5QLX3_9BURK</name>
<dbReference type="GO" id="GO:0036440">
    <property type="term" value="F:citrate synthase activity"/>
    <property type="evidence" value="ECO:0007669"/>
    <property type="project" value="UniProtKB-EC"/>
</dbReference>
<dbReference type="SUPFAM" id="SSF48256">
    <property type="entry name" value="Citrate synthase"/>
    <property type="match status" value="1"/>
</dbReference>
<dbReference type="InterPro" id="IPR036969">
    <property type="entry name" value="Citrate_synthase_sf"/>
</dbReference>
<proteinExistence type="inferred from homology"/>
<dbReference type="PANTHER" id="PTHR11739">
    <property type="entry name" value="CITRATE SYNTHASE"/>
    <property type="match status" value="1"/>
</dbReference>
<dbReference type="Gene3D" id="1.10.580.10">
    <property type="entry name" value="Citrate Synthase, domain 1"/>
    <property type="match status" value="1"/>
</dbReference>
<protein>
    <recommendedName>
        <fullName evidence="3">citrate synthase (unknown stereospecificity)</fullName>
        <ecNumber evidence="3">2.3.3.16</ecNumber>
    </recommendedName>
</protein>
<evidence type="ECO:0000256" key="3">
    <source>
        <dbReference type="ARBA" id="ARBA00012972"/>
    </source>
</evidence>
<dbReference type="Pfam" id="PF00285">
    <property type="entry name" value="Citrate_synt"/>
    <property type="match status" value="1"/>
</dbReference>
<evidence type="ECO:0000256" key="2">
    <source>
        <dbReference type="ARBA" id="ARBA00010566"/>
    </source>
</evidence>
<comment type="pathway">
    <text evidence="1">Carbohydrate metabolism; tricarboxylic acid cycle; isocitrate from oxaloacetate: step 1/2.</text>
</comment>
<evidence type="ECO:0000313" key="5">
    <source>
        <dbReference type="EMBL" id="MRX10458.1"/>
    </source>
</evidence>
<dbReference type="InterPro" id="IPR002020">
    <property type="entry name" value="Citrate_synthase"/>
</dbReference>
<dbReference type="Proteomes" id="UP000481037">
    <property type="component" value="Unassembled WGS sequence"/>
</dbReference>
<dbReference type="EMBL" id="WKJM01000021">
    <property type="protein sequence ID" value="MRX10458.1"/>
    <property type="molecule type" value="Genomic_DNA"/>
</dbReference>
<dbReference type="GO" id="GO:0005975">
    <property type="term" value="P:carbohydrate metabolic process"/>
    <property type="evidence" value="ECO:0007669"/>
    <property type="project" value="TreeGrafter"/>
</dbReference>
<keyword evidence="4" id="KW-0808">Transferase</keyword>
<organism evidence="5 6">
    <name type="scientific">Duganella alba</name>
    <dbReference type="NCBI Taxonomy" id="2666081"/>
    <lineage>
        <taxon>Bacteria</taxon>
        <taxon>Pseudomonadati</taxon>
        <taxon>Pseudomonadota</taxon>
        <taxon>Betaproteobacteria</taxon>
        <taxon>Burkholderiales</taxon>
        <taxon>Oxalobacteraceae</taxon>
        <taxon>Telluria group</taxon>
        <taxon>Duganella</taxon>
    </lineage>
</organism>
<dbReference type="Gene3D" id="1.10.230.10">
    <property type="entry name" value="Cytochrome P450-Terp, domain 2"/>
    <property type="match status" value="1"/>
</dbReference>
<dbReference type="CDD" id="cd06102">
    <property type="entry name" value="citrate_synt_like_2"/>
    <property type="match status" value="1"/>
</dbReference>
<dbReference type="AlphaFoldDB" id="A0A6L5QLX3"/>
<dbReference type="PRINTS" id="PR00143">
    <property type="entry name" value="CITRTSNTHASE"/>
</dbReference>
<dbReference type="GO" id="GO:0006099">
    <property type="term" value="P:tricarboxylic acid cycle"/>
    <property type="evidence" value="ECO:0007669"/>
    <property type="project" value="UniProtKB-UniPathway"/>
</dbReference>
<evidence type="ECO:0000313" key="6">
    <source>
        <dbReference type="Proteomes" id="UP000481037"/>
    </source>
</evidence>
<dbReference type="PANTHER" id="PTHR11739:SF4">
    <property type="entry name" value="CITRATE SYNTHASE, PEROXISOMAL"/>
    <property type="match status" value="1"/>
</dbReference>
<sequence length="433" mass="44967">MAWMTAAEALDVLNVRPQTLYANVSRGKIRAKPDEVDVRRSLYHRDDVLRMARRANGRRKVEIVSSEAMQYGDPVLPSAISTVADGRLFYRGRDATALADSASLEDIAALLWECAPGEAAAIWPASAGNDVATASRGVTAAPVGDAAAGCTDTGKAAASSNGAGGGELVDGALAAGLFALARRSAVDAPSLGRPAAALRAEAAEVLATLVDAMVGKSSAAGRDAPVSTRLARAWHAEAHLDLIRRTLVLMADHELNASTFATRVAISTGASLAAGVLAGFTTLTGPLHGGAANAFAELVAQARASNADDAVRHWLASQRTLPAFGHPLYPDGDPRAKALLKLLPKVQPHEQLAVAAEQQAGELPSIDYALAVLTAACGLPSDAPFVLFAAGRCVGWLAHALEQVQANRLIRPRARYTGPATGVRADIRTRAQP</sequence>
<comment type="caution">
    <text evidence="5">The sequence shown here is derived from an EMBL/GenBank/DDBJ whole genome shotgun (WGS) entry which is preliminary data.</text>
</comment>
<gene>
    <name evidence="5" type="ORF">GJ697_21725</name>
</gene>
<dbReference type="GO" id="GO:0005829">
    <property type="term" value="C:cytosol"/>
    <property type="evidence" value="ECO:0007669"/>
    <property type="project" value="TreeGrafter"/>
</dbReference>
<dbReference type="EC" id="2.3.3.16" evidence="3"/>
<evidence type="ECO:0000256" key="1">
    <source>
        <dbReference type="ARBA" id="ARBA00004751"/>
    </source>
</evidence>
<comment type="similarity">
    <text evidence="2">Belongs to the citrate synthase family.</text>
</comment>
<reference evidence="5 6" key="1">
    <citation type="submission" date="2019-11" db="EMBL/GenBank/DDBJ databases">
        <title>Novel species isolated from a subtropical stream in China.</title>
        <authorList>
            <person name="Lu H."/>
        </authorList>
    </citation>
    <scope>NUCLEOTIDE SEQUENCE [LARGE SCALE GENOMIC DNA]</scope>
    <source>
        <strain evidence="5 6">FT25W</strain>
    </source>
</reference>